<feature type="compositionally biased region" description="Basic and acidic residues" evidence="3">
    <location>
        <begin position="572"/>
        <end position="584"/>
    </location>
</feature>
<evidence type="ECO:0000313" key="5">
    <source>
        <dbReference type="Proteomes" id="UP000887575"/>
    </source>
</evidence>
<feature type="compositionally biased region" description="Basic residues" evidence="3">
    <location>
        <begin position="560"/>
        <end position="571"/>
    </location>
</feature>
<dbReference type="Pfam" id="PF00076">
    <property type="entry name" value="RRM_1"/>
    <property type="match status" value="1"/>
</dbReference>
<feature type="region of interest" description="Disordered" evidence="3">
    <location>
        <begin position="357"/>
        <end position="426"/>
    </location>
</feature>
<feature type="region of interest" description="Disordered" evidence="3">
    <location>
        <begin position="440"/>
        <end position="601"/>
    </location>
</feature>
<dbReference type="SUPFAM" id="SSF54928">
    <property type="entry name" value="RNA-binding domain, RBD"/>
    <property type="match status" value="2"/>
</dbReference>
<dbReference type="AlphaFoldDB" id="A0AAF3FPK2"/>
<feature type="compositionally biased region" description="Low complexity" evidence="3">
    <location>
        <begin position="474"/>
        <end position="494"/>
    </location>
</feature>
<dbReference type="Gene3D" id="3.30.70.330">
    <property type="match status" value="1"/>
</dbReference>
<keyword evidence="1 2" id="KW-0694">RNA-binding</keyword>
<evidence type="ECO:0000256" key="2">
    <source>
        <dbReference type="PROSITE-ProRule" id="PRU00176"/>
    </source>
</evidence>
<dbReference type="InterPro" id="IPR035979">
    <property type="entry name" value="RBD_domain_sf"/>
</dbReference>
<feature type="compositionally biased region" description="Basic and acidic residues" evidence="3">
    <location>
        <begin position="510"/>
        <end position="538"/>
    </location>
</feature>
<keyword evidence="5" id="KW-1185">Reference proteome</keyword>
<feature type="compositionally biased region" description="Basic residues" evidence="3">
    <location>
        <begin position="498"/>
        <end position="509"/>
    </location>
</feature>
<feature type="region of interest" description="Disordered" evidence="3">
    <location>
        <begin position="691"/>
        <end position="712"/>
    </location>
</feature>
<evidence type="ECO:0000256" key="1">
    <source>
        <dbReference type="ARBA" id="ARBA00022884"/>
    </source>
</evidence>
<name>A0AAF3FPK2_9BILA</name>
<feature type="region of interest" description="Disordered" evidence="3">
    <location>
        <begin position="114"/>
        <end position="134"/>
    </location>
</feature>
<feature type="compositionally biased region" description="Basic and acidic residues" evidence="3">
    <location>
        <begin position="365"/>
        <end position="374"/>
    </location>
</feature>
<dbReference type="GO" id="GO:0003723">
    <property type="term" value="F:RNA binding"/>
    <property type="evidence" value="ECO:0007669"/>
    <property type="project" value="UniProtKB-UniRule"/>
</dbReference>
<dbReference type="WBParaSite" id="MBELARI_LOCUS9028">
    <property type="protein sequence ID" value="MBELARI_LOCUS9028"/>
    <property type="gene ID" value="MBELARI_LOCUS9028"/>
</dbReference>
<protein>
    <recommendedName>
        <fullName evidence="4">RRM domain-containing protein</fullName>
    </recommendedName>
</protein>
<dbReference type="PANTHER" id="PTHR10352">
    <property type="entry name" value="EUKARYOTIC TRANSLATION INITIATION FACTOR 3 SUBUNIT G"/>
    <property type="match status" value="1"/>
</dbReference>
<feature type="region of interest" description="Disordered" evidence="3">
    <location>
        <begin position="1"/>
        <end position="69"/>
    </location>
</feature>
<dbReference type="PROSITE" id="PS50102">
    <property type="entry name" value="RRM"/>
    <property type="match status" value="1"/>
</dbReference>
<proteinExistence type="predicted"/>
<accession>A0AAF3FPK2</accession>
<feature type="domain" description="RRM" evidence="4">
    <location>
        <begin position="615"/>
        <end position="694"/>
    </location>
</feature>
<dbReference type="InterPro" id="IPR000504">
    <property type="entry name" value="RRM_dom"/>
</dbReference>
<evidence type="ECO:0000313" key="6">
    <source>
        <dbReference type="WBParaSite" id="MBELARI_LOCUS9028"/>
    </source>
</evidence>
<dbReference type="InterPro" id="IPR012677">
    <property type="entry name" value="Nucleotide-bd_a/b_plait_sf"/>
</dbReference>
<evidence type="ECO:0000259" key="4">
    <source>
        <dbReference type="PROSITE" id="PS50102"/>
    </source>
</evidence>
<sequence length="712" mass="80469">MVHSSPIICNDSKGVKPKKGPRTPPGTPPSSSSSEKPSSLKKRRTRKSPMPSSSPKSSEEKQQSALGYKPSRWDISPALSVRSSESPGKTPMFGDVSTISSLCVSPVTEQYEMVSSSSLGSPSPPPWRGGRRSRSRSPHLVLEVHDANIVLALLVRLWSTFLARDTGHLQLIIQGTIGATGLLLNERLLLTHTSRRDQLPYVQYVEKKSQWNTFGKVENRQHSVSPLCQRRQGSPNRQIGLFNLPYNVSENDLREIYRRHGPIEDIPTKGMKIDDRMIKADYALGENVGHTSNSKYLLQDRRVHHINDRVSYTDGVSMPQISASVLRKKVKLKRRSTRIKTPSLSPPKRACLTKLMRDASLSMPSEKESGDAPRRARAHSWTTVTPPSSPDRGKDDDDFKTPSTIYSSAESQLEPPTRTPPETPKKISFKLKWTVIKSSKTDYSSDTSTDSSSSESSVSGPSTPRVYRGKRASRSTSSSASSAPKSQRRTSSSPSPTPKKKAHDLKRKRSESSSHSRSPERKTNAHCSRRDHSRVDSPHRKKKNYQSRSPEHDRSCSQSPHHKSHKKKQKKREQSRSPSRDRSPRHFRRSRSRSPRYPARPVITQHDRQLREPSNEIVVFNVPKSCTAKELHEIFKEFGPIEEVNVIRDRFTGQSRGFAFITFEELESAKRTIEKIVDSMEIDGRRLQCNYSWGQNRPPDAEQHQHGTRKKW</sequence>
<feature type="compositionally biased region" description="Low complexity" evidence="3">
    <location>
        <begin position="441"/>
        <end position="463"/>
    </location>
</feature>
<feature type="compositionally biased region" description="Polar residues" evidence="3">
    <location>
        <begin position="401"/>
        <end position="411"/>
    </location>
</feature>
<feature type="compositionally biased region" description="Basic residues" evidence="3">
    <location>
        <begin position="585"/>
        <end position="594"/>
    </location>
</feature>
<evidence type="ECO:0000256" key="3">
    <source>
        <dbReference type="SAM" id="MobiDB-lite"/>
    </source>
</evidence>
<dbReference type="SMART" id="SM00360">
    <property type="entry name" value="RRM"/>
    <property type="match status" value="1"/>
</dbReference>
<organism evidence="5 6">
    <name type="scientific">Mesorhabditis belari</name>
    <dbReference type="NCBI Taxonomy" id="2138241"/>
    <lineage>
        <taxon>Eukaryota</taxon>
        <taxon>Metazoa</taxon>
        <taxon>Ecdysozoa</taxon>
        <taxon>Nematoda</taxon>
        <taxon>Chromadorea</taxon>
        <taxon>Rhabditida</taxon>
        <taxon>Rhabditina</taxon>
        <taxon>Rhabditomorpha</taxon>
        <taxon>Rhabditoidea</taxon>
        <taxon>Rhabditidae</taxon>
        <taxon>Mesorhabditinae</taxon>
        <taxon>Mesorhabditis</taxon>
    </lineage>
</organism>
<feature type="compositionally biased region" description="Basic and acidic residues" evidence="3">
    <location>
        <begin position="391"/>
        <end position="400"/>
    </location>
</feature>
<reference evidence="6" key="1">
    <citation type="submission" date="2024-02" db="UniProtKB">
        <authorList>
            <consortium name="WormBaseParasite"/>
        </authorList>
    </citation>
    <scope>IDENTIFICATION</scope>
</reference>
<dbReference type="Proteomes" id="UP000887575">
    <property type="component" value="Unassembled WGS sequence"/>
</dbReference>